<dbReference type="AlphaFoldDB" id="A0AAN1WHV3"/>
<dbReference type="KEGG" id="marq:MARGE09_P2045"/>
<dbReference type="RefSeq" id="WP_236987324.1">
    <property type="nucleotide sequence ID" value="NZ_AP023086.1"/>
</dbReference>
<accession>A0AAN1WHV3</accession>
<sequence length="150" mass="15795">MLLQKTFYVAATFSAALLFSASTLAAPSTKGVITSVDTLNNIINVEARGGQQKSFALNPQSRVIIEGAAAGISDLRTGHTVKISTVKPPQEPTISGEIIAINHDDSTAKIKDKKTRKVVTVSLDSSVNVLGEVNTVAALTKGHLVTVRLK</sequence>
<protein>
    <recommendedName>
        <fullName evidence="4">DUF5666 domain-containing protein</fullName>
    </recommendedName>
</protein>
<evidence type="ECO:0000313" key="2">
    <source>
        <dbReference type="EMBL" id="BCD97844.1"/>
    </source>
</evidence>
<gene>
    <name evidence="2" type="ORF">MARGE09_P2045</name>
</gene>
<feature type="chain" id="PRO_5042974190" description="DUF5666 domain-containing protein" evidence="1">
    <location>
        <begin position="26"/>
        <end position="150"/>
    </location>
</feature>
<evidence type="ECO:0008006" key="4">
    <source>
        <dbReference type="Google" id="ProtNLM"/>
    </source>
</evidence>
<organism evidence="2 3">
    <name type="scientific">Marinagarivorans cellulosilyticus</name>
    <dbReference type="NCBI Taxonomy" id="2721545"/>
    <lineage>
        <taxon>Bacteria</taxon>
        <taxon>Pseudomonadati</taxon>
        <taxon>Pseudomonadota</taxon>
        <taxon>Gammaproteobacteria</taxon>
        <taxon>Cellvibrionales</taxon>
        <taxon>Cellvibrionaceae</taxon>
        <taxon>Marinagarivorans</taxon>
    </lineage>
</organism>
<evidence type="ECO:0000313" key="3">
    <source>
        <dbReference type="Proteomes" id="UP001320119"/>
    </source>
</evidence>
<keyword evidence="1" id="KW-0732">Signal</keyword>
<reference evidence="2 3" key="1">
    <citation type="journal article" date="2022" name="IScience">
        <title>An ultrasensitive nanofiber-based assay for enzymatic hydrolysis and deep-sea microbial degradation of cellulose.</title>
        <authorList>
            <person name="Tsudome M."/>
            <person name="Tachioka M."/>
            <person name="Miyazaki M."/>
            <person name="Uchimura K."/>
            <person name="Tsuda M."/>
            <person name="Takaki Y."/>
            <person name="Deguchi S."/>
        </authorList>
    </citation>
    <scope>NUCLEOTIDE SEQUENCE [LARGE SCALE GENOMIC DNA]</scope>
    <source>
        <strain evidence="2 3">GE09</strain>
    </source>
</reference>
<feature type="signal peptide" evidence="1">
    <location>
        <begin position="1"/>
        <end position="25"/>
    </location>
</feature>
<keyword evidence="3" id="KW-1185">Reference proteome</keyword>
<dbReference type="Proteomes" id="UP001320119">
    <property type="component" value="Chromosome"/>
</dbReference>
<name>A0AAN1WHV3_9GAMM</name>
<proteinExistence type="predicted"/>
<dbReference type="EMBL" id="AP023086">
    <property type="protein sequence ID" value="BCD97844.1"/>
    <property type="molecule type" value="Genomic_DNA"/>
</dbReference>
<evidence type="ECO:0000256" key="1">
    <source>
        <dbReference type="SAM" id="SignalP"/>
    </source>
</evidence>